<evidence type="ECO:0000313" key="2">
    <source>
        <dbReference type="Proteomes" id="UP000591131"/>
    </source>
</evidence>
<name>A0A7J6MEW5_PERCH</name>
<evidence type="ECO:0000313" key="1">
    <source>
        <dbReference type="EMBL" id="KAF4670103.1"/>
    </source>
</evidence>
<proteinExistence type="predicted"/>
<protein>
    <submittedName>
        <fullName evidence="1">Uncharacterized protein</fullName>
    </submittedName>
</protein>
<keyword evidence="2" id="KW-1185">Reference proteome</keyword>
<comment type="caution">
    <text evidence="1">The sequence shown here is derived from an EMBL/GenBank/DDBJ whole genome shotgun (WGS) entry which is preliminary data.</text>
</comment>
<gene>
    <name evidence="1" type="ORF">FOL47_002221</name>
</gene>
<organism evidence="1 2">
    <name type="scientific">Perkinsus chesapeaki</name>
    <name type="common">Clam parasite</name>
    <name type="synonym">Perkinsus andrewsi</name>
    <dbReference type="NCBI Taxonomy" id="330153"/>
    <lineage>
        <taxon>Eukaryota</taxon>
        <taxon>Sar</taxon>
        <taxon>Alveolata</taxon>
        <taxon>Perkinsozoa</taxon>
        <taxon>Perkinsea</taxon>
        <taxon>Perkinsida</taxon>
        <taxon>Perkinsidae</taxon>
        <taxon>Perkinsus</taxon>
    </lineage>
</organism>
<dbReference type="AlphaFoldDB" id="A0A7J6MEW5"/>
<dbReference type="EMBL" id="JAAPAO010000159">
    <property type="protein sequence ID" value="KAF4670103.1"/>
    <property type="molecule type" value="Genomic_DNA"/>
</dbReference>
<dbReference type="Proteomes" id="UP000591131">
    <property type="component" value="Unassembled WGS sequence"/>
</dbReference>
<sequence length="165" mass="18281">MFACGLQSYLDDFYALEPRSVVQSSFDAFGVLNRLLGVEIKEEKDVIPACRAKVLGIVIDVGEETEVRFELDEHKRAQLMATVRHALMEGFPEGAAGRKLAGRLSFACSTFSGRCGRAYVRTLILEGFRRGIPSKSQRKEVEGAMRGIFRLLGSGRSSHRGRVVL</sequence>
<accession>A0A7J6MEW5</accession>
<reference evidence="1 2" key="1">
    <citation type="submission" date="2020-04" db="EMBL/GenBank/DDBJ databases">
        <title>Perkinsus chesapeaki whole genome sequence.</title>
        <authorList>
            <person name="Bogema D.R."/>
        </authorList>
    </citation>
    <scope>NUCLEOTIDE SEQUENCE [LARGE SCALE GENOMIC DNA]</scope>
    <source>
        <strain evidence="1">ATCC PRA-425</strain>
    </source>
</reference>